<keyword evidence="4 9" id="KW-0378">Hydrolase</keyword>
<dbReference type="GO" id="GO:0180007">
    <property type="term" value="F:RNA polymerase II CTD heptapeptide repeat S5 phosphatase activity"/>
    <property type="evidence" value="ECO:0007669"/>
    <property type="project" value="EnsemblFungi"/>
</dbReference>
<comment type="function">
    <text evidence="9">Component of the cleavage and polyadenylation factor (CPF) complex, which plays a key role in polyadenylation-dependent pre-mRNA 3'-end formation and cooperates with cleavage factors including the CFIA complex and NAB4/CFIB. SSU72 is required for 3'-end formation of snoRNAs.</text>
</comment>
<evidence type="ECO:0000256" key="1">
    <source>
        <dbReference type="ARBA" id="ARBA00004123"/>
    </source>
</evidence>
<name>A0A0B2UKL3_9MICR</name>
<comment type="catalytic activity">
    <reaction evidence="7 9">
        <text>O-phospho-L-seryl-[protein] + H2O = L-seryl-[protein] + phosphate</text>
        <dbReference type="Rhea" id="RHEA:20629"/>
        <dbReference type="Rhea" id="RHEA-COMP:9863"/>
        <dbReference type="Rhea" id="RHEA-COMP:11604"/>
        <dbReference type="ChEBI" id="CHEBI:15377"/>
        <dbReference type="ChEBI" id="CHEBI:29999"/>
        <dbReference type="ChEBI" id="CHEBI:43474"/>
        <dbReference type="ChEBI" id="CHEBI:83421"/>
        <dbReference type="EC" id="3.1.3.16"/>
    </reaction>
</comment>
<dbReference type="OrthoDB" id="57957at2759"/>
<dbReference type="VEuPathDB" id="MicrosporidiaDB:M896_060820"/>
<organism evidence="10 11">
    <name type="scientific">Ordospora colligata OC4</name>
    <dbReference type="NCBI Taxonomy" id="1354746"/>
    <lineage>
        <taxon>Eukaryota</taxon>
        <taxon>Fungi</taxon>
        <taxon>Fungi incertae sedis</taxon>
        <taxon>Microsporidia</taxon>
        <taxon>Ordosporidae</taxon>
        <taxon>Ordospora</taxon>
    </lineage>
</organism>
<dbReference type="GO" id="GO:0031124">
    <property type="term" value="P:mRNA 3'-end processing"/>
    <property type="evidence" value="ECO:0007669"/>
    <property type="project" value="EnsemblFungi"/>
</dbReference>
<keyword evidence="6 9" id="KW-0539">Nucleus</keyword>
<dbReference type="InParanoid" id="A0A0B2UKL3"/>
<dbReference type="GO" id="GO:0031564">
    <property type="term" value="P:transcription antitermination"/>
    <property type="evidence" value="ECO:0007669"/>
    <property type="project" value="EnsemblFungi"/>
</dbReference>
<sequence>MRLAVSCAMNQNRSMQAHDLLMKKGIAVKSFGTNSVIRLPGETADAANVYEFGTTYKEIHEDLCRKNEEYYRETGILYLLERNMRVKEKPENFFERSNEFDLVITCEEKVFTSIYEYYVGKKVGSGRFVMVNFDIKDTPSDAVTGALEILEFVEEVNRFEQEGLEYAVRMALERHFERRSSMLLFSVVSL</sequence>
<dbReference type="GO" id="GO:0090052">
    <property type="term" value="P:regulation of pericentric heterochromatin formation"/>
    <property type="evidence" value="ECO:0007669"/>
    <property type="project" value="EnsemblFungi"/>
</dbReference>
<dbReference type="GO" id="GO:0000785">
    <property type="term" value="C:chromatin"/>
    <property type="evidence" value="ECO:0007669"/>
    <property type="project" value="EnsemblFungi"/>
</dbReference>
<dbReference type="InterPro" id="IPR006811">
    <property type="entry name" value="RNA_pol_II_suA"/>
</dbReference>
<dbReference type="HOGENOM" id="CLU_062463_2_1_1"/>
<comment type="catalytic activity">
    <reaction evidence="8 9">
        <text>O-phospho-L-threonyl-[protein] + H2O = L-threonyl-[protein] + phosphate</text>
        <dbReference type="Rhea" id="RHEA:47004"/>
        <dbReference type="Rhea" id="RHEA-COMP:11060"/>
        <dbReference type="Rhea" id="RHEA-COMP:11605"/>
        <dbReference type="ChEBI" id="CHEBI:15377"/>
        <dbReference type="ChEBI" id="CHEBI:30013"/>
        <dbReference type="ChEBI" id="CHEBI:43474"/>
        <dbReference type="ChEBI" id="CHEBI:61977"/>
        <dbReference type="EC" id="3.1.3.16"/>
    </reaction>
</comment>
<dbReference type="GO" id="GO:0009302">
    <property type="term" value="P:sno(s)RNA transcription"/>
    <property type="evidence" value="ECO:0007669"/>
    <property type="project" value="EnsemblFungi"/>
</dbReference>
<dbReference type="GO" id="GO:0030847">
    <property type="term" value="P:termination of RNA polymerase II transcription, exosome-dependent"/>
    <property type="evidence" value="ECO:0007669"/>
    <property type="project" value="EnsemblFungi"/>
</dbReference>
<dbReference type="EMBL" id="JOKQ01000006">
    <property type="protein sequence ID" value="KHN69582.1"/>
    <property type="molecule type" value="Genomic_DNA"/>
</dbReference>
<protein>
    <recommendedName>
        <fullName evidence="9">RNA polymerase II subunit A C-terminal domain phosphatase SSU72</fullName>
        <shortName evidence="9">CTD phosphatase SSU72</shortName>
        <ecNumber evidence="9">3.1.3.16</ecNumber>
    </recommendedName>
</protein>
<keyword evidence="3 9" id="KW-0507">mRNA processing</keyword>
<keyword evidence="5 9" id="KW-0904">Protein phosphatase</keyword>
<evidence type="ECO:0000256" key="5">
    <source>
        <dbReference type="ARBA" id="ARBA00022912"/>
    </source>
</evidence>
<dbReference type="GeneID" id="26261953"/>
<reference evidence="10 11" key="1">
    <citation type="journal article" date="2014" name="MBio">
        <title>The Ordospora colligata genome; evolution of extreme reduction in microsporidia and host-to-parasite horizontal gene transfer.</title>
        <authorList>
            <person name="Pombert J.-F."/>
            <person name="Haag K.L."/>
            <person name="Beidas S."/>
            <person name="Ebert D."/>
            <person name="Keeling P.J."/>
        </authorList>
    </citation>
    <scope>NUCLEOTIDE SEQUENCE [LARGE SCALE GENOMIC DNA]</scope>
    <source>
        <strain evidence="10 11">OC4</strain>
    </source>
</reference>
<dbReference type="GO" id="GO:0006368">
    <property type="term" value="P:transcription elongation by RNA polymerase II"/>
    <property type="evidence" value="ECO:0007669"/>
    <property type="project" value="EnsemblFungi"/>
</dbReference>
<keyword evidence="11" id="KW-1185">Reference proteome</keyword>
<dbReference type="PANTHER" id="PTHR20383">
    <property type="entry name" value="RNA POLYMERASE II SUBUNIT A C-TERMINAL DOMAIN PHOSPHATASE"/>
    <property type="match status" value="1"/>
</dbReference>
<gene>
    <name evidence="10" type="ORF">M896_060820</name>
</gene>
<comment type="caution">
    <text evidence="10">The sequence shown here is derived from an EMBL/GenBank/DDBJ whole genome shotgun (WGS) entry which is preliminary data.</text>
</comment>
<dbReference type="GO" id="GO:0001174">
    <property type="term" value="P:transcriptional start site selection at RNA polymerase II promoter"/>
    <property type="evidence" value="ECO:0007669"/>
    <property type="project" value="EnsemblFungi"/>
</dbReference>
<dbReference type="GO" id="GO:0005847">
    <property type="term" value="C:mRNA cleavage and polyadenylation specificity factor complex"/>
    <property type="evidence" value="ECO:0007669"/>
    <property type="project" value="EnsemblFungi"/>
</dbReference>
<comment type="subcellular location">
    <subcellularLocation>
        <location evidence="1 9">Nucleus</location>
    </subcellularLocation>
</comment>
<comment type="subunit">
    <text evidence="9">Component of the cleavage and polyadenylation factor (CPF) complex.</text>
</comment>
<dbReference type="GO" id="GO:0030846">
    <property type="term" value="P:termination of RNA polymerase II transcription, poly(A)-coupled"/>
    <property type="evidence" value="ECO:0007669"/>
    <property type="project" value="EnsemblFungi"/>
</dbReference>
<evidence type="ECO:0000256" key="7">
    <source>
        <dbReference type="ARBA" id="ARBA00047761"/>
    </source>
</evidence>
<accession>A0A0B2UKL3</accession>
<evidence type="ECO:0000256" key="8">
    <source>
        <dbReference type="ARBA" id="ARBA00048336"/>
    </source>
</evidence>
<evidence type="ECO:0000256" key="6">
    <source>
        <dbReference type="ARBA" id="ARBA00023242"/>
    </source>
</evidence>
<evidence type="ECO:0000313" key="10">
    <source>
        <dbReference type="EMBL" id="KHN69582.1"/>
    </source>
</evidence>
<proteinExistence type="inferred from homology"/>
<dbReference type="RefSeq" id="XP_014563624.1">
    <property type="nucleotide sequence ID" value="XM_014708138.1"/>
</dbReference>
<dbReference type="GO" id="GO:0032215">
    <property type="term" value="P:positive regulation of telomere maintenance via semi-conservative replication"/>
    <property type="evidence" value="ECO:0007669"/>
    <property type="project" value="EnsemblFungi"/>
</dbReference>
<evidence type="ECO:0000313" key="11">
    <source>
        <dbReference type="Proteomes" id="UP000031056"/>
    </source>
</evidence>
<dbReference type="Pfam" id="PF04722">
    <property type="entry name" value="Ssu72"/>
    <property type="match status" value="1"/>
</dbReference>
<dbReference type="Proteomes" id="UP000031056">
    <property type="component" value="Unassembled WGS sequence"/>
</dbReference>
<dbReference type="FunCoup" id="A0A0B2UKL3">
    <property type="interactions" value="225"/>
</dbReference>
<comment type="similarity">
    <text evidence="2 9">Belongs to the SSU72 phosphatase family.</text>
</comment>
<evidence type="ECO:0000256" key="2">
    <source>
        <dbReference type="ARBA" id="ARBA00008978"/>
    </source>
</evidence>
<evidence type="ECO:0000256" key="4">
    <source>
        <dbReference type="ARBA" id="ARBA00022801"/>
    </source>
</evidence>
<dbReference type="Gene3D" id="3.40.50.2300">
    <property type="match status" value="2"/>
</dbReference>
<comment type="function">
    <text evidence="9">Processively dephosphorylates Ser-5 of the heptad repeats YSPTSPS in the C-terminal domain of the largest RNA polymerase II subunit (RPB1).</text>
</comment>
<dbReference type="GO" id="GO:0030643">
    <property type="term" value="P:intracellular phosphate ion homeostasis"/>
    <property type="evidence" value="ECO:0007669"/>
    <property type="project" value="EnsemblFungi"/>
</dbReference>
<dbReference type="EC" id="3.1.3.16" evidence="9"/>
<dbReference type="GO" id="GO:0004725">
    <property type="term" value="F:protein tyrosine phosphatase activity"/>
    <property type="evidence" value="ECO:0007669"/>
    <property type="project" value="EnsemblFungi"/>
</dbReference>
<evidence type="ECO:0000256" key="3">
    <source>
        <dbReference type="ARBA" id="ARBA00022664"/>
    </source>
</evidence>
<dbReference type="GO" id="GO:1902801">
    <property type="term" value="P:regulation of siRNA-independent facultative heterochromatin formation"/>
    <property type="evidence" value="ECO:0007669"/>
    <property type="project" value="EnsemblFungi"/>
</dbReference>
<dbReference type="AlphaFoldDB" id="A0A0B2UKL3"/>
<dbReference type="STRING" id="1354746.A0A0B2UKL3"/>
<evidence type="ECO:0000256" key="9">
    <source>
        <dbReference type="RuleBase" id="RU369031"/>
    </source>
</evidence>